<accession>A0A9P0G7J7</accession>
<dbReference type="EMBL" id="OV651825">
    <property type="protein sequence ID" value="CAH1102813.1"/>
    <property type="molecule type" value="Genomic_DNA"/>
</dbReference>
<reference evidence="2" key="1">
    <citation type="submission" date="2022-01" db="EMBL/GenBank/DDBJ databases">
        <authorList>
            <person name="King R."/>
        </authorList>
    </citation>
    <scope>NUCLEOTIDE SEQUENCE</scope>
</reference>
<dbReference type="SUPFAM" id="SSF53098">
    <property type="entry name" value="Ribonuclease H-like"/>
    <property type="match status" value="1"/>
</dbReference>
<protein>
    <recommendedName>
        <fullName evidence="1">HAT C-terminal dimerisation domain-containing protein</fullName>
    </recommendedName>
</protein>
<dbReference type="InterPro" id="IPR012337">
    <property type="entry name" value="RNaseH-like_sf"/>
</dbReference>
<evidence type="ECO:0000313" key="2">
    <source>
        <dbReference type="EMBL" id="CAH1102813.1"/>
    </source>
</evidence>
<feature type="domain" description="HAT C-terminal dimerisation" evidence="1">
    <location>
        <begin position="45"/>
        <end position="108"/>
    </location>
</feature>
<dbReference type="Pfam" id="PF05699">
    <property type="entry name" value="Dimer_Tnp_hAT"/>
    <property type="match status" value="1"/>
</dbReference>
<name>A0A9P0G7J7_9CUCU</name>
<evidence type="ECO:0000313" key="3">
    <source>
        <dbReference type="Proteomes" id="UP001153636"/>
    </source>
</evidence>
<dbReference type="GO" id="GO:0046983">
    <property type="term" value="F:protein dimerization activity"/>
    <property type="evidence" value="ECO:0007669"/>
    <property type="project" value="InterPro"/>
</dbReference>
<sequence length="111" mass="12444">MDAIEFIIDTAAKIGLGLKIGEISGLLAIYRDKEGIWSKRFIWEGMEDINPLTQWRGNCGTNILADVAIRIMSAPVTSAATARSFSTFSWIHIKKRNRLTTERAIKITYLA</sequence>
<dbReference type="Proteomes" id="UP001153636">
    <property type="component" value="Chromosome 13"/>
</dbReference>
<gene>
    <name evidence="2" type="ORF">PSYICH_LOCUS3563</name>
</gene>
<organism evidence="2 3">
    <name type="scientific">Psylliodes chrysocephalus</name>
    <dbReference type="NCBI Taxonomy" id="3402493"/>
    <lineage>
        <taxon>Eukaryota</taxon>
        <taxon>Metazoa</taxon>
        <taxon>Ecdysozoa</taxon>
        <taxon>Arthropoda</taxon>
        <taxon>Hexapoda</taxon>
        <taxon>Insecta</taxon>
        <taxon>Pterygota</taxon>
        <taxon>Neoptera</taxon>
        <taxon>Endopterygota</taxon>
        <taxon>Coleoptera</taxon>
        <taxon>Polyphaga</taxon>
        <taxon>Cucujiformia</taxon>
        <taxon>Chrysomeloidea</taxon>
        <taxon>Chrysomelidae</taxon>
        <taxon>Galerucinae</taxon>
        <taxon>Alticini</taxon>
        <taxon>Psylliodes</taxon>
    </lineage>
</organism>
<evidence type="ECO:0000259" key="1">
    <source>
        <dbReference type="Pfam" id="PF05699"/>
    </source>
</evidence>
<proteinExistence type="predicted"/>
<dbReference type="OrthoDB" id="6754956at2759"/>
<dbReference type="InterPro" id="IPR008906">
    <property type="entry name" value="HATC_C_dom"/>
</dbReference>
<keyword evidence="3" id="KW-1185">Reference proteome</keyword>
<dbReference type="AlphaFoldDB" id="A0A9P0G7J7"/>